<gene>
    <name evidence="3" type="ORF">K435DRAFT_973836</name>
</gene>
<dbReference type="PROSITE" id="PS50088">
    <property type="entry name" value="ANK_REPEAT"/>
    <property type="match status" value="1"/>
</dbReference>
<dbReference type="Pfam" id="PF00023">
    <property type="entry name" value="Ank"/>
    <property type="match status" value="1"/>
</dbReference>
<feature type="repeat" description="ANK" evidence="1">
    <location>
        <begin position="36"/>
        <end position="68"/>
    </location>
</feature>
<evidence type="ECO:0000313" key="4">
    <source>
        <dbReference type="Proteomes" id="UP000297245"/>
    </source>
</evidence>
<evidence type="ECO:0000313" key="3">
    <source>
        <dbReference type="EMBL" id="THU77784.1"/>
    </source>
</evidence>
<dbReference type="AlphaFoldDB" id="A0A4S8KPY9"/>
<dbReference type="PANTHER" id="PTHR34706">
    <property type="entry name" value="SLR1338 PROTEIN"/>
    <property type="match status" value="1"/>
</dbReference>
<reference evidence="3 4" key="1">
    <citation type="journal article" date="2019" name="Nat. Ecol. Evol.">
        <title>Megaphylogeny resolves global patterns of mushroom evolution.</title>
        <authorList>
            <person name="Varga T."/>
            <person name="Krizsan K."/>
            <person name="Foldi C."/>
            <person name="Dima B."/>
            <person name="Sanchez-Garcia M."/>
            <person name="Sanchez-Ramirez S."/>
            <person name="Szollosi G.J."/>
            <person name="Szarkandi J.G."/>
            <person name="Papp V."/>
            <person name="Albert L."/>
            <person name="Andreopoulos W."/>
            <person name="Angelini C."/>
            <person name="Antonin V."/>
            <person name="Barry K.W."/>
            <person name="Bougher N.L."/>
            <person name="Buchanan P."/>
            <person name="Buyck B."/>
            <person name="Bense V."/>
            <person name="Catcheside P."/>
            <person name="Chovatia M."/>
            <person name="Cooper J."/>
            <person name="Damon W."/>
            <person name="Desjardin D."/>
            <person name="Finy P."/>
            <person name="Geml J."/>
            <person name="Haridas S."/>
            <person name="Hughes K."/>
            <person name="Justo A."/>
            <person name="Karasinski D."/>
            <person name="Kautmanova I."/>
            <person name="Kiss B."/>
            <person name="Kocsube S."/>
            <person name="Kotiranta H."/>
            <person name="LaButti K.M."/>
            <person name="Lechner B.E."/>
            <person name="Liimatainen K."/>
            <person name="Lipzen A."/>
            <person name="Lukacs Z."/>
            <person name="Mihaltcheva S."/>
            <person name="Morgado L.N."/>
            <person name="Niskanen T."/>
            <person name="Noordeloos M.E."/>
            <person name="Ohm R.A."/>
            <person name="Ortiz-Santana B."/>
            <person name="Ovrebo C."/>
            <person name="Racz N."/>
            <person name="Riley R."/>
            <person name="Savchenko A."/>
            <person name="Shiryaev A."/>
            <person name="Soop K."/>
            <person name="Spirin V."/>
            <person name="Szebenyi C."/>
            <person name="Tomsovsky M."/>
            <person name="Tulloss R.E."/>
            <person name="Uehling J."/>
            <person name="Grigoriev I.V."/>
            <person name="Vagvolgyi C."/>
            <person name="Papp T."/>
            <person name="Martin F.M."/>
            <person name="Miettinen O."/>
            <person name="Hibbett D.S."/>
            <person name="Nagy L.G."/>
        </authorList>
    </citation>
    <scope>NUCLEOTIDE SEQUENCE [LARGE SCALE GENOMIC DNA]</scope>
    <source>
        <strain evidence="3 4">CBS 962.96</strain>
    </source>
</reference>
<dbReference type="EMBL" id="ML180338">
    <property type="protein sequence ID" value="THU77784.1"/>
    <property type="molecule type" value="Genomic_DNA"/>
</dbReference>
<dbReference type="Gene3D" id="1.25.40.20">
    <property type="entry name" value="Ankyrin repeat-containing domain"/>
    <property type="match status" value="1"/>
</dbReference>
<evidence type="ECO:0000256" key="2">
    <source>
        <dbReference type="SAM" id="MobiDB-lite"/>
    </source>
</evidence>
<organism evidence="3 4">
    <name type="scientific">Dendrothele bispora (strain CBS 962.96)</name>
    <dbReference type="NCBI Taxonomy" id="1314807"/>
    <lineage>
        <taxon>Eukaryota</taxon>
        <taxon>Fungi</taxon>
        <taxon>Dikarya</taxon>
        <taxon>Basidiomycota</taxon>
        <taxon>Agaricomycotina</taxon>
        <taxon>Agaricomycetes</taxon>
        <taxon>Agaricomycetidae</taxon>
        <taxon>Agaricales</taxon>
        <taxon>Agaricales incertae sedis</taxon>
        <taxon>Dendrothele</taxon>
    </lineage>
</organism>
<dbReference type="SUPFAM" id="SSF48403">
    <property type="entry name" value="Ankyrin repeat"/>
    <property type="match status" value="1"/>
</dbReference>
<feature type="region of interest" description="Disordered" evidence="2">
    <location>
        <begin position="231"/>
        <end position="273"/>
    </location>
</feature>
<evidence type="ECO:0000256" key="1">
    <source>
        <dbReference type="PROSITE-ProRule" id="PRU00023"/>
    </source>
</evidence>
<feature type="compositionally biased region" description="Polar residues" evidence="2">
    <location>
        <begin position="232"/>
        <end position="260"/>
    </location>
</feature>
<proteinExistence type="predicted"/>
<dbReference type="SUPFAM" id="SSF53300">
    <property type="entry name" value="vWA-like"/>
    <property type="match status" value="1"/>
</dbReference>
<dbReference type="Pfam" id="PF12796">
    <property type="entry name" value="Ank_2"/>
    <property type="match status" value="1"/>
</dbReference>
<dbReference type="Gene3D" id="3.40.50.410">
    <property type="entry name" value="von Willebrand factor, type A domain"/>
    <property type="match status" value="1"/>
</dbReference>
<dbReference type="InterPro" id="IPR036465">
    <property type="entry name" value="vWFA_dom_sf"/>
</dbReference>
<dbReference type="InterPro" id="IPR036770">
    <property type="entry name" value="Ankyrin_rpt-contain_sf"/>
</dbReference>
<name>A0A4S8KPY9_DENBC</name>
<dbReference type="OrthoDB" id="2142040at2759"/>
<dbReference type="InterPro" id="IPR002110">
    <property type="entry name" value="Ankyrin_rpt"/>
</dbReference>
<accession>A0A4S8KPY9</accession>
<dbReference type="PANTHER" id="PTHR34706:SF3">
    <property type="entry name" value="ANKYRIN REPEAT PROTEIN (AFU_ORTHOLOGUE AFUA_7G06200)"/>
    <property type="match status" value="1"/>
</dbReference>
<dbReference type="Proteomes" id="UP000297245">
    <property type="component" value="Unassembled WGS sequence"/>
</dbReference>
<sequence length="541" mass="59273">MSTLVDKASAGTLTPNFLEEQIMHDPSIIDKPGGSMNYTPLTAAVVGGHLDAVELLLGKQANPDAVSASGLTPLLYATSKKLGANQVAIVSALLRAHAEVDKSDKIRGDNTPLMNAIAKIKDKAVVQELVKYGADPKRKNAKGKSAEDLAKEYGMTRDLRPREERAATRGYFIDLIVSMFLFVVALVDNGGVKGAVKGAITNVYHIFYPENAPAAHKKTFDDLRQKIDSNKLEGSTATDQTKDATTSSQNDIQTGGSNDNLKSRAMPQGSEPITQEQLEQALGDFLDENDLTRFFKPGDPFLENLAQKAVALSKDADSIYSNPDNVKRLTRLSLYQSVIYCDDSGSMEGERFTNQGELVERIARIATRIVPEDCGVDLRFINSDSDVRLSFDNVATTMSNFRPAGGTKIGTNLVKKILDPLIYKNLDSDSLKRPLLVCIITDGCPSNEPQDKLKKAIVECRSKLATSGYESTAVMFLISQIGNDAQAETFLEQLRNDDGIKDMLYCTADRLDEKFKELKEAENRLEEWLLKTLTSPIMASD</sequence>
<keyword evidence="4" id="KW-1185">Reference proteome</keyword>
<protein>
    <submittedName>
        <fullName evidence="3">Uncharacterized protein</fullName>
    </submittedName>
</protein>
<keyword evidence="1" id="KW-0040">ANK repeat</keyword>
<dbReference type="SMART" id="SM00248">
    <property type="entry name" value="ANK"/>
    <property type="match status" value="3"/>
</dbReference>